<sequence length="174" mass="19816">MNFKFDNLTAQTRVLMMSEIKSDIQNKQLYYSKRFCEAGHRHYADLLLESIENGNEQSLAAALKEKKCFADTETRTTKKGVIYSKIPETASQTLAESEFNRFYMRALALQAIQTKKPLTIYRARASENPRPESELLIGKQIDPVALLDDLRKNVWFDTLLGLPPGPNSDLSVKI</sequence>
<gene>
    <name evidence="1" type="ORF">J2W84_000469</name>
</gene>
<evidence type="ECO:0000313" key="2">
    <source>
        <dbReference type="Proteomes" id="UP001264980"/>
    </source>
</evidence>
<reference evidence="1 2" key="1">
    <citation type="submission" date="2023-07" db="EMBL/GenBank/DDBJ databases">
        <title>Sorghum-associated microbial communities from plants grown in Nebraska, USA.</title>
        <authorList>
            <person name="Schachtman D."/>
        </authorList>
    </citation>
    <scope>NUCLEOTIDE SEQUENCE [LARGE SCALE GENOMIC DNA]</scope>
    <source>
        <strain evidence="1 2">BE57</strain>
    </source>
</reference>
<organism evidence="1 2">
    <name type="scientific">Dyadobacter fermentans</name>
    <dbReference type="NCBI Taxonomy" id="94254"/>
    <lineage>
        <taxon>Bacteria</taxon>
        <taxon>Pseudomonadati</taxon>
        <taxon>Bacteroidota</taxon>
        <taxon>Cytophagia</taxon>
        <taxon>Cytophagales</taxon>
        <taxon>Spirosomataceae</taxon>
        <taxon>Dyadobacter</taxon>
    </lineage>
</organism>
<evidence type="ECO:0000313" key="1">
    <source>
        <dbReference type="EMBL" id="MDR6803432.1"/>
    </source>
</evidence>
<name>A0ABU1QQX9_9BACT</name>
<proteinExistence type="predicted"/>
<dbReference type="EMBL" id="JAVDTI010000001">
    <property type="protein sequence ID" value="MDR6803432.1"/>
    <property type="molecule type" value="Genomic_DNA"/>
</dbReference>
<accession>A0ABU1QQX9</accession>
<keyword evidence="2" id="KW-1185">Reference proteome</keyword>
<dbReference type="RefSeq" id="WP_309980874.1">
    <property type="nucleotide sequence ID" value="NZ_JAVDTI010000001.1"/>
</dbReference>
<comment type="caution">
    <text evidence="1">The sequence shown here is derived from an EMBL/GenBank/DDBJ whole genome shotgun (WGS) entry which is preliminary data.</text>
</comment>
<protein>
    <submittedName>
        <fullName evidence="1">Uncharacterized protein</fullName>
    </submittedName>
</protein>
<dbReference type="Proteomes" id="UP001264980">
    <property type="component" value="Unassembled WGS sequence"/>
</dbReference>